<dbReference type="AlphaFoldDB" id="A0A7U9XV78"/>
<evidence type="ECO:0000259" key="1">
    <source>
        <dbReference type="Pfam" id="PF07969"/>
    </source>
</evidence>
<dbReference type="Gene3D" id="3.20.20.140">
    <property type="entry name" value="Metal-dependent hydrolases"/>
    <property type="match status" value="1"/>
</dbReference>
<sequence length="490" mass="56664">MILWKNGYFHTLEDETKTYHKLATNQGLIVGFDDDIKDLDFEKEIDLKGHHIYPGFVDSHLHLIGYGQKLSLVSLEKFNKKEALLNELKKQVALHQSFFEGYKPLDIDKYELNDIHSDGPIVLRHSDYHSVTVNDYVLDRIGIDSKTGFLTEDDAKLVIKSFHKQDKDMLKKMLVNSINKLHSYGITGGHSDDLYYFNGFHETLDIFNETLIKLPFRAHLLMHYMIIDDFIDSKLAFLDQNQYLQLGAVKIFYDGTFTSKTALLKHSYLHTNDQGMRMFEQNELIELVKKLRKQDLPLAIHVIGDLGLKELIDILEAYPPKKGLHDRIIHASLADLDTIKCMEKLPIILDVQPQFITSDLPQILDIFSKQPQFIYPLKTYLNHNITICGSSDAPVEDPNPFKGMHVAITRLLNNNQIFQEAERLTRYEALKLYTTYANIPTYKTNRGLLKKGYIADFTVTKDDLLKINLNQLLNQSVEMTIINEKIVYKR</sequence>
<dbReference type="RefSeq" id="WP_176238852.1">
    <property type="nucleotide sequence ID" value="NZ_AP024412.1"/>
</dbReference>
<dbReference type="InterPro" id="IPR011059">
    <property type="entry name" value="Metal-dep_hydrolase_composite"/>
</dbReference>
<gene>
    <name evidence="2" type="ORF">MPAN_012240</name>
</gene>
<keyword evidence="3" id="KW-1185">Reference proteome</keyword>
<dbReference type="PANTHER" id="PTHR22642">
    <property type="entry name" value="IMIDAZOLONEPROPIONASE"/>
    <property type="match status" value="1"/>
</dbReference>
<evidence type="ECO:0000313" key="2">
    <source>
        <dbReference type="EMBL" id="BCR36331.1"/>
    </source>
</evidence>
<dbReference type="Gene3D" id="2.30.40.10">
    <property type="entry name" value="Urease, subunit C, domain 1"/>
    <property type="match status" value="1"/>
</dbReference>
<name>A0A7U9XV78_9MOLU</name>
<dbReference type="CDD" id="cd01300">
    <property type="entry name" value="YtcJ_like"/>
    <property type="match status" value="1"/>
</dbReference>
<dbReference type="KEGG" id="manr:MPAN_012240"/>
<evidence type="ECO:0000313" key="3">
    <source>
        <dbReference type="Proteomes" id="UP000620133"/>
    </source>
</evidence>
<dbReference type="InterPro" id="IPR013108">
    <property type="entry name" value="Amidohydro_3"/>
</dbReference>
<dbReference type="EMBL" id="AP024412">
    <property type="protein sequence ID" value="BCR36331.1"/>
    <property type="molecule type" value="Genomic_DNA"/>
</dbReference>
<dbReference type="Proteomes" id="UP000620133">
    <property type="component" value="Chromosome"/>
</dbReference>
<reference evidence="2" key="1">
    <citation type="submission" date="2021-01" db="EMBL/GenBank/DDBJ databases">
        <title>Draft genome sequence of Acholeplasmataceae bacterium strain Mahy22.</title>
        <authorList>
            <person name="Watanabe M."/>
            <person name="Kojima H."/>
            <person name="Fukui M."/>
        </authorList>
    </citation>
    <scope>NUCLEOTIDE SEQUENCE</scope>
    <source>
        <strain evidence="2">Mahy22</strain>
    </source>
</reference>
<accession>A0A7U9XV78</accession>
<dbReference type="PANTHER" id="PTHR22642:SF2">
    <property type="entry name" value="PROTEIN LONG AFTER FAR-RED 3"/>
    <property type="match status" value="1"/>
</dbReference>
<feature type="domain" description="Amidohydrolase 3" evidence="1">
    <location>
        <begin position="43"/>
        <end position="488"/>
    </location>
</feature>
<dbReference type="SUPFAM" id="SSF51338">
    <property type="entry name" value="Composite domain of metallo-dependent hydrolases"/>
    <property type="match status" value="1"/>
</dbReference>
<dbReference type="InterPro" id="IPR032466">
    <property type="entry name" value="Metal_Hydrolase"/>
</dbReference>
<dbReference type="GO" id="GO:0016810">
    <property type="term" value="F:hydrolase activity, acting on carbon-nitrogen (but not peptide) bonds"/>
    <property type="evidence" value="ECO:0007669"/>
    <property type="project" value="InterPro"/>
</dbReference>
<proteinExistence type="predicted"/>
<dbReference type="SUPFAM" id="SSF51556">
    <property type="entry name" value="Metallo-dependent hydrolases"/>
    <property type="match status" value="1"/>
</dbReference>
<protein>
    <submittedName>
        <fullName evidence="2">Amidohydrolase</fullName>
    </submittedName>
</protein>
<dbReference type="Gene3D" id="3.10.310.70">
    <property type="match status" value="1"/>
</dbReference>
<dbReference type="InterPro" id="IPR033932">
    <property type="entry name" value="YtcJ-like"/>
</dbReference>
<dbReference type="Pfam" id="PF07969">
    <property type="entry name" value="Amidohydro_3"/>
    <property type="match status" value="1"/>
</dbReference>
<organism evidence="2 3">
    <name type="scientific">Mariniplasma anaerobium</name>
    <dbReference type="NCBI Taxonomy" id="2735436"/>
    <lineage>
        <taxon>Bacteria</taxon>
        <taxon>Bacillati</taxon>
        <taxon>Mycoplasmatota</taxon>
        <taxon>Mollicutes</taxon>
        <taxon>Acholeplasmatales</taxon>
        <taxon>Acholeplasmataceae</taxon>
        <taxon>Mariniplasma</taxon>
    </lineage>
</organism>